<dbReference type="AlphaFoldDB" id="A0A9Q9DV63"/>
<accession>A0A9Q9DV63</accession>
<dbReference type="EMBL" id="CP089278">
    <property type="protein sequence ID" value="USP79524.1"/>
    <property type="molecule type" value="Genomic_DNA"/>
</dbReference>
<keyword evidence="1" id="KW-0732">Signal</keyword>
<dbReference type="VEuPathDB" id="FungiDB:yc1106_06798"/>
<evidence type="ECO:0000313" key="3">
    <source>
        <dbReference type="Proteomes" id="UP001056012"/>
    </source>
</evidence>
<feature type="chain" id="PRO_5040356662" evidence="1">
    <location>
        <begin position="21"/>
        <end position="103"/>
    </location>
</feature>
<name>A0A9Q9DV63_CURCL</name>
<proteinExistence type="predicted"/>
<evidence type="ECO:0000313" key="2">
    <source>
        <dbReference type="EMBL" id="USP79524.1"/>
    </source>
</evidence>
<keyword evidence="3" id="KW-1185">Reference proteome</keyword>
<evidence type="ECO:0000256" key="1">
    <source>
        <dbReference type="SAM" id="SignalP"/>
    </source>
</evidence>
<organism evidence="2 3">
    <name type="scientific">Curvularia clavata</name>
    <dbReference type="NCBI Taxonomy" id="95742"/>
    <lineage>
        <taxon>Eukaryota</taxon>
        <taxon>Fungi</taxon>
        <taxon>Dikarya</taxon>
        <taxon>Ascomycota</taxon>
        <taxon>Pezizomycotina</taxon>
        <taxon>Dothideomycetes</taxon>
        <taxon>Pleosporomycetidae</taxon>
        <taxon>Pleosporales</taxon>
        <taxon>Pleosporineae</taxon>
        <taxon>Pleosporaceae</taxon>
        <taxon>Curvularia</taxon>
    </lineage>
</organism>
<gene>
    <name evidence="2" type="ORF">yc1106_06798</name>
</gene>
<dbReference type="OrthoDB" id="4186099at2759"/>
<sequence length="103" mass="10838">MVSFAALASLGLTLAITASASKCDTNQLYCGKTLKNGRGWTNNEIQSKCLASSWNDGQYPAPDQIDKSLFKCGGSGDALVWINGRRPCGNCVDGGKGNPDYCA</sequence>
<reference evidence="2" key="1">
    <citation type="submission" date="2021-12" db="EMBL/GenBank/DDBJ databases">
        <title>Curvularia clavata genome.</title>
        <authorList>
            <person name="Cao Y."/>
        </authorList>
    </citation>
    <scope>NUCLEOTIDE SEQUENCE</scope>
    <source>
        <strain evidence="2">Yc1106</strain>
    </source>
</reference>
<protein>
    <submittedName>
        <fullName evidence="2">Uncharacterized protein</fullName>
    </submittedName>
</protein>
<feature type="signal peptide" evidence="1">
    <location>
        <begin position="1"/>
        <end position="20"/>
    </location>
</feature>
<dbReference type="Proteomes" id="UP001056012">
    <property type="component" value="Chromosome 5"/>
</dbReference>